<protein>
    <submittedName>
        <fullName evidence="3">Ecdysone-induced protein 74EF-like</fullName>
    </submittedName>
</protein>
<organism evidence="2 3">
    <name type="scientific">Crassostrea virginica</name>
    <name type="common">Eastern oyster</name>
    <dbReference type="NCBI Taxonomy" id="6565"/>
    <lineage>
        <taxon>Eukaryota</taxon>
        <taxon>Metazoa</taxon>
        <taxon>Spiralia</taxon>
        <taxon>Lophotrochozoa</taxon>
        <taxon>Mollusca</taxon>
        <taxon>Bivalvia</taxon>
        <taxon>Autobranchia</taxon>
        <taxon>Pteriomorphia</taxon>
        <taxon>Ostreida</taxon>
        <taxon>Ostreoidea</taxon>
        <taxon>Ostreidae</taxon>
        <taxon>Crassostrea</taxon>
    </lineage>
</organism>
<feature type="compositionally biased region" description="Low complexity" evidence="1">
    <location>
        <begin position="28"/>
        <end position="51"/>
    </location>
</feature>
<name>A0A8B8B5H4_CRAVI</name>
<accession>A0A8B8B5H4</accession>
<evidence type="ECO:0000256" key="1">
    <source>
        <dbReference type="SAM" id="MobiDB-lite"/>
    </source>
</evidence>
<keyword evidence="2" id="KW-1185">Reference proteome</keyword>
<reference evidence="3" key="1">
    <citation type="submission" date="2025-08" db="UniProtKB">
        <authorList>
            <consortium name="RefSeq"/>
        </authorList>
    </citation>
    <scope>IDENTIFICATION</scope>
    <source>
        <tissue evidence="3">Whole sample</tissue>
    </source>
</reference>
<evidence type="ECO:0000313" key="3">
    <source>
        <dbReference type="RefSeq" id="XP_022298343.1"/>
    </source>
</evidence>
<dbReference type="Proteomes" id="UP000694844">
    <property type="component" value="Chromosome 8"/>
</dbReference>
<evidence type="ECO:0000313" key="2">
    <source>
        <dbReference type="Proteomes" id="UP000694844"/>
    </source>
</evidence>
<dbReference type="AlphaFoldDB" id="A0A8B8B5H4"/>
<sequence>MSQQHLSAPKNQQKNITESGKTVNPHPQQQQQHHQQQQHQQQQHHQQHQQQNHLSAPNNNQKNMHQGKTVRPKD</sequence>
<feature type="compositionally biased region" description="Polar residues" evidence="1">
    <location>
        <begin position="52"/>
        <end position="66"/>
    </location>
</feature>
<dbReference type="KEGG" id="cvn:111107435"/>
<dbReference type="RefSeq" id="XP_022298343.1">
    <property type="nucleotide sequence ID" value="XM_022442635.1"/>
</dbReference>
<proteinExistence type="predicted"/>
<feature type="compositionally biased region" description="Polar residues" evidence="1">
    <location>
        <begin position="1"/>
        <end position="27"/>
    </location>
</feature>
<gene>
    <name evidence="3" type="primary">LOC111107435</name>
</gene>
<dbReference type="GeneID" id="111107435"/>
<feature type="region of interest" description="Disordered" evidence="1">
    <location>
        <begin position="1"/>
        <end position="74"/>
    </location>
</feature>